<reference evidence="2" key="2">
    <citation type="journal article" date="2015" name="Data Brief">
        <title>Shoot transcriptome of the giant reed, Arundo donax.</title>
        <authorList>
            <person name="Barrero R.A."/>
            <person name="Guerrero F.D."/>
            <person name="Moolhuijzen P."/>
            <person name="Goolsby J.A."/>
            <person name="Tidwell J."/>
            <person name="Bellgard S.E."/>
            <person name="Bellgard M.I."/>
        </authorList>
    </citation>
    <scope>NUCLEOTIDE SEQUENCE</scope>
    <source>
        <tissue evidence="2">Shoot tissue taken approximately 20 cm above the soil surface</tissue>
    </source>
</reference>
<dbReference type="AlphaFoldDB" id="A0A0A9GXU4"/>
<feature type="compositionally biased region" description="Pro residues" evidence="1">
    <location>
        <begin position="39"/>
        <end position="48"/>
    </location>
</feature>
<evidence type="ECO:0000256" key="1">
    <source>
        <dbReference type="SAM" id="MobiDB-lite"/>
    </source>
</evidence>
<accession>A0A0A9GXU4</accession>
<dbReference type="EMBL" id="GBRH01170490">
    <property type="protein sequence ID" value="JAE27406.1"/>
    <property type="molecule type" value="Transcribed_RNA"/>
</dbReference>
<reference evidence="2" key="1">
    <citation type="submission" date="2014-09" db="EMBL/GenBank/DDBJ databases">
        <authorList>
            <person name="Magalhaes I.L.F."/>
            <person name="Oliveira U."/>
            <person name="Santos F.R."/>
            <person name="Vidigal T.H.D.A."/>
            <person name="Brescovit A.D."/>
            <person name="Santos A.J."/>
        </authorList>
    </citation>
    <scope>NUCLEOTIDE SEQUENCE</scope>
    <source>
        <tissue evidence="2">Shoot tissue taken approximately 20 cm above the soil surface</tissue>
    </source>
</reference>
<protein>
    <submittedName>
        <fullName evidence="2">Uncharacterized protein</fullName>
    </submittedName>
</protein>
<feature type="region of interest" description="Disordered" evidence="1">
    <location>
        <begin position="1"/>
        <end position="53"/>
    </location>
</feature>
<proteinExistence type="predicted"/>
<organism evidence="2">
    <name type="scientific">Arundo donax</name>
    <name type="common">Giant reed</name>
    <name type="synonym">Donax arundinaceus</name>
    <dbReference type="NCBI Taxonomy" id="35708"/>
    <lineage>
        <taxon>Eukaryota</taxon>
        <taxon>Viridiplantae</taxon>
        <taxon>Streptophyta</taxon>
        <taxon>Embryophyta</taxon>
        <taxon>Tracheophyta</taxon>
        <taxon>Spermatophyta</taxon>
        <taxon>Magnoliopsida</taxon>
        <taxon>Liliopsida</taxon>
        <taxon>Poales</taxon>
        <taxon>Poaceae</taxon>
        <taxon>PACMAD clade</taxon>
        <taxon>Arundinoideae</taxon>
        <taxon>Arundineae</taxon>
        <taxon>Arundo</taxon>
    </lineage>
</organism>
<name>A0A0A9GXU4_ARUDO</name>
<sequence>MSGAGTKRPAVLPATPMAGHKVVAQKGSTTARNLKASPPAAPPPPPAPTTAAMDFNADADASMEDAHYMFDEMAPSGQSFTNLLNGSMA</sequence>
<evidence type="ECO:0000313" key="2">
    <source>
        <dbReference type="EMBL" id="JAE27406.1"/>
    </source>
</evidence>